<dbReference type="InterPro" id="IPR027370">
    <property type="entry name" value="Znf-RING_euk"/>
</dbReference>
<dbReference type="InterPro" id="IPR050143">
    <property type="entry name" value="TRIM/RBCC"/>
</dbReference>
<dbReference type="InterPro" id="IPR013320">
    <property type="entry name" value="ConA-like_dom_sf"/>
</dbReference>
<dbReference type="SMART" id="SM00449">
    <property type="entry name" value="SPRY"/>
    <property type="match status" value="1"/>
</dbReference>
<dbReference type="PANTHER" id="PTHR24103">
    <property type="entry name" value="E3 UBIQUITIN-PROTEIN LIGASE TRIM"/>
    <property type="match status" value="1"/>
</dbReference>
<evidence type="ECO:0000256" key="6">
    <source>
        <dbReference type="ARBA" id="ARBA00034460"/>
    </source>
</evidence>
<dbReference type="GO" id="GO:0005737">
    <property type="term" value="C:cytoplasm"/>
    <property type="evidence" value="ECO:0000318"/>
    <property type="project" value="GO_Central"/>
</dbReference>
<evidence type="ECO:0000256" key="2">
    <source>
        <dbReference type="ARBA" id="ARBA00022699"/>
    </source>
</evidence>
<keyword evidence="5" id="KW-0862">Zinc</keyword>
<accession>G1KL27</accession>
<dbReference type="KEGG" id="acs:100565099"/>
<keyword evidence="12" id="KW-1185">Reference proteome</keyword>
<reference evidence="11 12" key="1">
    <citation type="submission" date="2009-12" db="EMBL/GenBank/DDBJ databases">
        <title>The Genome Sequence of Anolis carolinensis (Green Anole Lizard).</title>
        <authorList>
            <consortium name="The Genome Sequencing Platform"/>
            <person name="Di Palma F."/>
            <person name="Alfoldi J."/>
            <person name="Heiman D."/>
            <person name="Young S."/>
            <person name="Grabherr M."/>
            <person name="Johnson J."/>
            <person name="Lander E.S."/>
            <person name="Lindblad-Toh K."/>
        </authorList>
    </citation>
    <scope>NUCLEOTIDE SEQUENCE [LARGE SCALE GENOMIC DNA]</scope>
    <source>
        <strain evidence="11 12">JBL SC #1</strain>
    </source>
</reference>
<dbReference type="SMART" id="SM00589">
    <property type="entry name" value="PRY"/>
    <property type="match status" value="1"/>
</dbReference>
<dbReference type="InterPro" id="IPR017907">
    <property type="entry name" value="Znf_RING_CS"/>
</dbReference>
<organism evidence="11 12">
    <name type="scientific">Anolis carolinensis</name>
    <name type="common">Green anole</name>
    <name type="synonym">American chameleon</name>
    <dbReference type="NCBI Taxonomy" id="28377"/>
    <lineage>
        <taxon>Eukaryota</taxon>
        <taxon>Metazoa</taxon>
        <taxon>Chordata</taxon>
        <taxon>Craniata</taxon>
        <taxon>Vertebrata</taxon>
        <taxon>Euteleostomi</taxon>
        <taxon>Lepidosauria</taxon>
        <taxon>Squamata</taxon>
        <taxon>Bifurcata</taxon>
        <taxon>Unidentata</taxon>
        <taxon>Episquamata</taxon>
        <taxon>Toxicofera</taxon>
        <taxon>Iguania</taxon>
        <taxon>Dactyloidae</taxon>
        <taxon>Anolis</taxon>
    </lineage>
</organism>
<dbReference type="PRINTS" id="PR01407">
    <property type="entry name" value="BUTYPHLNCDUF"/>
</dbReference>
<keyword evidence="3" id="KW-0479">Metal-binding</keyword>
<dbReference type="InterPro" id="IPR006574">
    <property type="entry name" value="PRY"/>
</dbReference>
<dbReference type="OrthoDB" id="9986391at2759"/>
<protein>
    <submittedName>
        <fullName evidence="11">Uncharacterized protein</fullName>
    </submittedName>
</protein>
<dbReference type="PROSITE" id="PS50188">
    <property type="entry name" value="B302_SPRY"/>
    <property type="match status" value="1"/>
</dbReference>
<comment type="similarity">
    <text evidence="1">Belongs to the ohanin/vespryn family.</text>
</comment>
<evidence type="ECO:0000313" key="11">
    <source>
        <dbReference type="Ensembl" id="ENSACAP00000011106.4"/>
    </source>
</evidence>
<dbReference type="Proteomes" id="UP000001646">
    <property type="component" value="Chromosome 2"/>
</dbReference>
<dbReference type="CDD" id="cd19762">
    <property type="entry name" value="Bbox2_TRIM7-like"/>
    <property type="match status" value="1"/>
</dbReference>
<dbReference type="PROSITE" id="PS00518">
    <property type="entry name" value="ZF_RING_1"/>
    <property type="match status" value="1"/>
</dbReference>
<evidence type="ECO:0000256" key="7">
    <source>
        <dbReference type="PROSITE-ProRule" id="PRU00024"/>
    </source>
</evidence>
<proteinExistence type="inferred from homology"/>
<dbReference type="RefSeq" id="XP_008103837.1">
    <property type="nucleotide sequence ID" value="XM_008105630.3"/>
</dbReference>
<evidence type="ECO:0000259" key="10">
    <source>
        <dbReference type="PROSITE" id="PS50188"/>
    </source>
</evidence>
<evidence type="ECO:0000259" key="8">
    <source>
        <dbReference type="PROSITE" id="PS50089"/>
    </source>
</evidence>
<evidence type="ECO:0000256" key="5">
    <source>
        <dbReference type="ARBA" id="ARBA00022833"/>
    </source>
</evidence>
<reference evidence="11" key="3">
    <citation type="submission" date="2025-09" db="UniProtKB">
        <authorList>
            <consortium name="Ensembl"/>
        </authorList>
    </citation>
    <scope>IDENTIFICATION</scope>
</reference>
<dbReference type="CDD" id="cd12888">
    <property type="entry name" value="SPRY_PRY_TRIM7_like"/>
    <property type="match status" value="1"/>
</dbReference>
<dbReference type="SMART" id="SM00336">
    <property type="entry name" value="BBOX"/>
    <property type="match status" value="1"/>
</dbReference>
<gene>
    <name evidence="11" type="primary">LOC100565099</name>
</gene>
<dbReference type="SUPFAM" id="SSF57845">
    <property type="entry name" value="B-box zinc-binding domain"/>
    <property type="match status" value="1"/>
</dbReference>
<dbReference type="InterPro" id="IPR001841">
    <property type="entry name" value="Znf_RING"/>
</dbReference>
<keyword evidence="4 7" id="KW-0863">Zinc-finger</keyword>
<dbReference type="GeneTree" id="ENSGT00940000158668"/>
<feature type="domain" description="RING-type" evidence="8">
    <location>
        <begin position="76"/>
        <end position="115"/>
    </location>
</feature>
<sequence length="524" mass="59746">MGKPQGKRTEFPPSLPACFSALAPPFRLVFFGFAFVSEQPLFLHSPPTALPSRLQQRGAMAVGGHPSARLQDDATCSICLDYFQDPVMIIDCGHNYCRACISQCQGERSLCPRCRIPFPSDNLLPNRDLRNLVEAIRQLSLQPLEKAARPKPAGGGPKMCEKHQEAAKLFCQEDKAFLCLICRESRAHKAHTALPIEEAAQEYRDQIQTFLQKLAKERDELQRAVVYNRHHYQQLKSIVESAKQRIGPNFPKKESQTLMPLLNTCEANLQIVTEASNDLSCLNTLITDIEEKSKQSSFGLLQGIGDLLNRCEQETRRPRRELKTILESIAENMDLVNTRLDQYAENTPKKKWIKENVTLDAKTAHPRYFVSDDRKSVHWAKSRQDLPYSSKRFEFARCVLGKKGFTSGKHYWIVDVEDGDYWAVGVAQESVDRDGELDFEPDEGIWAMARYDDQYKALTSPPTLLDLDYDPKEIQVSLNYDAGIVHFYDEDKKPLYSFRSIDFEGEKVFPFFRIGDSSTSLYLL</sequence>
<dbReference type="InParanoid" id="G1KL27"/>
<dbReference type="InterPro" id="IPR043136">
    <property type="entry name" value="B30.2/SPRY_sf"/>
</dbReference>
<evidence type="ECO:0000256" key="1">
    <source>
        <dbReference type="ARBA" id="ARBA00009651"/>
    </source>
</evidence>
<dbReference type="Pfam" id="PF00643">
    <property type="entry name" value="zf-B_box"/>
    <property type="match status" value="1"/>
</dbReference>
<keyword evidence="2" id="KW-0800">Toxin</keyword>
<dbReference type="InterPro" id="IPR001870">
    <property type="entry name" value="B30.2/SPRY"/>
</dbReference>
<keyword evidence="2" id="KW-0528">Neurotoxin</keyword>
<dbReference type="PROSITE" id="PS50119">
    <property type="entry name" value="ZF_BBOX"/>
    <property type="match status" value="1"/>
</dbReference>
<dbReference type="GO" id="GO:0061630">
    <property type="term" value="F:ubiquitin protein ligase activity"/>
    <property type="evidence" value="ECO:0000318"/>
    <property type="project" value="GO_Central"/>
</dbReference>
<dbReference type="Gene3D" id="2.60.120.920">
    <property type="match status" value="1"/>
</dbReference>
<dbReference type="Pfam" id="PF00622">
    <property type="entry name" value="SPRY"/>
    <property type="match status" value="1"/>
</dbReference>
<dbReference type="SUPFAM" id="SSF57850">
    <property type="entry name" value="RING/U-box"/>
    <property type="match status" value="1"/>
</dbReference>
<dbReference type="SUPFAM" id="SSF49899">
    <property type="entry name" value="Concanavalin A-like lectins/glucanases"/>
    <property type="match status" value="1"/>
</dbReference>
<evidence type="ECO:0000256" key="3">
    <source>
        <dbReference type="ARBA" id="ARBA00022723"/>
    </source>
</evidence>
<evidence type="ECO:0000259" key="9">
    <source>
        <dbReference type="PROSITE" id="PS50119"/>
    </source>
</evidence>
<evidence type="ECO:0000256" key="4">
    <source>
        <dbReference type="ARBA" id="ARBA00022771"/>
    </source>
</evidence>
<dbReference type="AlphaFoldDB" id="G1KL27"/>
<dbReference type="eggNOG" id="KOG2177">
    <property type="taxonomic scope" value="Eukaryota"/>
</dbReference>
<comment type="function">
    <text evidence="6">Neurotoxin that produces dose-dependent hypolocomotion and hyperalgesia in mice. May directly act on the central nervous system, as it is 6500-fold more potent when administered intracerebroventricularly than intraperitoneal.</text>
</comment>
<dbReference type="GeneID" id="100565099"/>
<dbReference type="Gene3D" id="3.30.40.10">
    <property type="entry name" value="Zinc/RING finger domain, C3HC4 (zinc finger)"/>
    <property type="match status" value="1"/>
</dbReference>
<dbReference type="HOGENOM" id="CLU_013137_0_3_1"/>
<dbReference type="Pfam" id="PF13445">
    <property type="entry name" value="zf-RING_UBOX"/>
    <property type="match status" value="1"/>
</dbReference>
<dbReference type="FunFam" id="2.60.120.920:FF:000004">
    <property type="entry name" value="Butyrophilin subfamily 1 member A1"/>
    <property type="match status" value="1"/>
</dbReference>
<dbReference type="GO" id="GO:0045087">
    <property type="term" value="P:innate immune response"/>
    <property type="evidence" value="ECO:0000318"/>
    <property type="project" value="GO_Central"/>
</dbReference>
<feature type="domain" description="B30.2/SPRY" evidence="10">
    <location>
        <begin position="336"/>
        <end position="524"/>
    </location>
</feature>
<dbReference type="Gene3D" id="3.30.160.60">
    <property type="entry name" value="Classic Zinc Finger"/>
    <property type="match status" value="1"/>
</dbReference>
<dbReference type="InterPro" id="IPR000315">
    <property type="entry name" value="Znf_B-box"/>
</dbReference>
<dbReference type="CDD" id="cd16594">
    <property type="entry name" value="RING-HC_TRIM7-like_C-IV"/>
    <property type="match status" value="1"/>
</dbReference>
<reference evidence="11" key="2">
    <citation type="submission" date="2025-08" db="UniProtKB">
        <authorList>
            <consortium name="Ensembl"/>
        </authorList>
    </citation>
    <scope>IDENTIFICATION</scope>
</reference>
<dbReference type="GO" id="GO:0008270">
    <property type="term" value="F:zinc ion binding"/>
    <property type="evidence" value="ECO:0007669"/>
    <property type="project" value="UniProtKB-KW"/>
</dbReference>
<dbReference type="InterPro" id="IPR013083">
    <property type="entry name" value="Znf_RING/FYVE/PHD"/>
</dbReference>
<dbReference type="PROSITE" id="PS50089">
    <property type="entry name" value="ZF_RING_2"/>
    <property type="match status" value="1"/>
</dbReference>
<dbReference type="Pfam" id="PF13765">
    <property type="entry name" value="PRY"/>
    <property type="match status" value="1"/>
</dbReference>
<dbReference type="Bgee" id="ENSACAG00000011364">
    <property type="expression patterns" value="Expressed in lung and 7 other cell types or tissues"/>
</dbReference>
<feature type="domain" description="B box-type" evidence="9">
    <location>
        <begin position="155"/>
        <end position="196"/>
    </location>
</feature>
<dbReference type="InterPro" id="IPR003879">
    <property type="entry name" value="Butyrophylin_SPRY"/>
</dbReference>
<dbReference type="InterPro" id="IPR003877">
    <property type="entry name" value="SPRY_dom"/>
</dbReference>
<dbReference type="Ensembl" id="ENSACAT00000011336.4">
    <property type="protein sequence ID" value="ENSACAP00000011106.4"/>
    <property type="gene ID" value="ENSACAG00000011364.4"/>
</dbReference>
<evidence type="ECO:0000313" key="12">
    <source>
        <dbReference type="Proteomes" id="UP000001646"/>
    </source>
</evidence>
<dbReference type="SMART" id="SM00184">
    <property type="entry name" value="RING"/>
    <property type="match status" value="1"/>
</dbReference>
<name>G1KL27_ANOCA</name>